<name>A0A914QX52_9BILA</name>
<keyword evidence="1" id="KW-1133">Transmembrane helix</keyword>
<keyword evidence="1" id="KW-0812">Transmembrane</keyword>
<dbReference type="AlphaFoldDB" id="A0A914QX52"/>
<dbReference type="PANTHER" id="PTHR22941:SF26">
    <property type="entry name" value="SERPENTINE RECEPTOR, CLASS H"/>
    <property type="match status" value="1"/>
</dbReference>
<dbReference type="WBParaSite" id="PDA_v2.g3655.t1">
    <property type="protein sequence ID" value="PDA_v2.g3655.t1"/>
    <property type="gene ID" value="PDA_v2.g3655"/>
</dbReference>
<proteinExistence type="predicted"/>
<feature type="transmembrane region" description="Helical" evidence="1">
    <location>
        <begin position="27"/>
        <end position="46"/>
    </location>
</feature>
<feature type="transmembrane region" description="Helical" evidence="1">
    <location>
        <begin position="144"/>
        <end position="167"/>
    </location>
</feature>
<protein>
    <submittedName>
        <fullName evidence="3">Uncharacterized protein</fullName>
    </submittedName>
</protein>
<dbReference type="Pfam" id="PF10318">
    <property type="entry name" value="7TM_GPCR_Srh"/>
    <property type="match status" value="1"/>
</dbReference>
<feature type="transmembrane region" description="Helical" evidence="1">
    <location>
        <begin position="289"/>
        <end position="309"/>
    </location>
</feature>
<evidence type="ECO:0000313" key="3">
    <source>
        <dbReference type="WBParaSite" id="PDA_v2.g3655.t1"/>
    </source>
</evidence>
<evidence type="ECO:0000256" key="1">
    <source>
        <dbReference type="SAM" id="Phobius"/>
    </source>
</evidence>
<organism evidence="2 3">
    <name type="scientific">Panagrolaimus davidi</name>
    <dbReference type="NCBI Taxonomy" id="227884"/>
    <lineage>
        <taxon>Eukaryota</taxon>
        <taxon>Metazoa</taxon>
        <taxon>Ecdysozoa</taxon>
        <taxon>Nematoda</taxon>
        <taxon>Chromadorea</taxon>
        <taxon>Rhabditida</taxon>
        <taxon>Tylenchina</taxon>
        <taxon>Panagrolaimomorpha</taxon>
        <taxon>Panagrolaimoidea</taxon>
        <taxon>Panagrolaimidae</taxon>
        <taxon>Panagrolaimus</taxon>
    </lineage>
</organism>
<evidence type="ECO:0000313" key="2">
    <source>
        <dbReference type="Proteomes" id="UP000887578"/>
    </source>
</evidence>
<dbReference type="Proteomes" id="UP000887578">
    <property type="component" value="Unplaced"/>
</dbReference>
<keyword evidence="1" id="KW-0472">Membrane</keyword>
<keyword evidence="2" id="KW-1185">Reference proteome</keyword>
<feature type="transmembrane region" description="Helical" evidence="1">
    <location>
        <begin position="107"/>
        <end position="132"/>
    </location>
</feature>
<feature type="transmembrane region" description="Helical" evidence="1">
    <location>
        <begin position="58"/>
        <end position="78"/>
    </location>
</feature>
<dbReference type="PANTHER" id="PTHR22941">
    <property type="entry name" value="SERPENTINE RECEPTOR"/>
    <property type="match status" value="1"/>
</dbReference>
<feature type="transmembrane region" description="Helical" evidence="1">
    <location>
        <begin position="207"/>
        <end position="229"/>
    </location>
</feature>
<sequence length="341" mass="37755">MLVKKEEISSPLPIYTKEDFLNYGNRLHINIIIDIIVNGFAAYIVLKHSTKTMGIYKYYILSTIVCAFLLDFHLTVIYGPLALIPTPVTCSAGVVARNFNAFWGNAIQWATIQSLFAITGGSIMCGFFYQWASLQGNVEFFHSIKGVIILISASILYPLPSITLFFISYDHEGSKVYVKEEYPQFYDLYISVPCSATKTNLLGASQFLAIIVEVLAIFIVGIIIARKIGKKIDSMKHMLSPSTLKARKQLLISLACQAIIPSGLLVAPVIMLFVGILLEIAQLNVMSQLIVPMIAFHSTANALSIIYVITPYRKAVIRGFKTIVGIKSETKTIIINSTVIL</sequence>
<feature type="transmembrane region" description="Helical" evidence="1">
    <location>
        <begin position="250"/>
        <end position="277"/>
    </location>
</feature>
<reference evidence="3" key="1">
    <citation type="submission" date="2022-11" db="UniProtKB">
        <authorList>
            <consortium name="WormBaseParasite"/>
        </authorList>
    </citation>
    <scope>IDENTIFICATION</scope>
</reference>
<dbReference type="InterPro" id="IPR053220">
    <property type="entry name" value="Nematode_rcpt-like_serp_H"/>
</dbReference>
<accession>A0A914QX52</accession>
<dbReference type="InterPro" id="IPR019422">
    <property type="entry name" value="7TM_GPCR_serpentine_rcpt_Srh"/>
</dbReference>